<dbReference type="PANTHER" id="PTHR43283">
    <property type="entry name" value="BETA-LACTAMASE-RELATED"/>
    <property type="match status" value="1"/>
</dbReference>
<reference evidence="2" key="1">
    <citation type="submission" date="2020-09" db="EMBL/GenBank/DDBJ databases">
        <title>A novel bacterium of genus Paenibacillus, isolated from South China Sea.</title>
        <authorList>
            <person name="Huang H."/>
            <person name="Mo K."/>
            <person name="Hu Y."/>
        </authorList>
    </citation>
    <scope>NUCLEOTIDE SEQUENCE</scope>
    <source>
        <strain evidence="2">IB182493</strain>
    </source>
</reference>
<evidence type="ECO:0000259" key="1">
    <source>
        <dbReference type="Pfam" id="PF00144"/>
    </source>
</evidence>
<sequence>MRPLTCGRGRFGNMERLDLESRSAHLKEWNMKSVLVLRDGLVVSEWHDRGKDSIGPLFSCTKSVLSALIGIALDRGDLTSLEQPVTDFLTPPEGSGAALAKLNIGHLLTMTAGFDWPDFDKPYKAFRASGDPVKFVFDQPIISEPGTAFAYNSGGSHLLSAILTEATGMSALRYAEERLFGPLGFRAARWMERGGVNEGGTGLHLYGRDLAKFGQLYAQEGIFDGRRLLSAEWTRQSTKLHHRGLLQYEPPIYGGYGYHWWHSPQEHNGHADCYFAFGHGGQYLLVLPGDGLVIVIRKQVTKRNDAILSRRLIFEHIVPALRAHR</sequence>
<dbReference type="PANTHER" id="PTHR43283:SF7">
    <property type="entry name" value="BETA-LACTAMASE-RELATED DOMAIN-CONTAINING PROTEIN"/>
    <property type="match status" value="1"/>
</dbReference>
<dbReference type="Pfam" id="PF00144">
    <property type="entry name" value="Beta-lactamase"/>
    <property type="match status" value="1"/>
</dbReference>
<gene>
    <name evidence="2" type="ORF">IDH41_21490</name>
</gene>
<accession>A0A927CQW4</accession>
<dbReference type="EMBL" id="JACXIY010000027">
    <property type="protein sequence ID" value="MBD2871163.1"/>
    <property type="molecule type" value="Genomic_DNA"/>
</dbReference>
<comment type="caution">
    <text evidence="2">The sequence shown here is derived from an EMBL/GenBank/DDBJ whole genome shotgun (WGS) entry which is preliminary data.</text>
</comment>
<name>A0A927CQW4_9BACL</name>
<dbReference type="InterPro" id="IPR050789">
    <property type="entry name" value="Diverse_Enzym_Activities"/>
</dbReference>
<dbReference type="InterPro" id="IPR012338">
    <property type="entry name" value="Beta-lactam/transpept-like"/>
</dbReference>
<dbReference type="Gene3D" id="3.40.710.10">
    <property type="entry name" value="DD-peptidase/beta-lactamase superfamily"/>
    <property type="match status" value="1"/>
</dbReference>
<dbReference type="GO" id="GO:0016787">
    <property type="term" value="F:hydrolase activity"/>
    <property type="evidence" value="ECO:0007669"/>
    <property type="project" value="UniProtKB-KW"/>
</dbReference>
<feature type="domain" description="Beta-lactamase-related" evidence="1">
    <location>
        <begin position="34"/>
        <end position="298"/>
    </location>
</feature>
<keyword evidence="2" id="KW-0378">Hydrolase</keyword>
<dbReference type="InterPro" id="IPR001466">
    <property type="entry name" value="Beta-lactam-related"/>
</dbReference>
<dbReference type="Proteomes" id="UP000632125">
    <property type="component" value="Unassembled WGS sequence"/>
</dbReference>
<evidence type="ECO:0000313" key="2">
    <source>
        <dbReference type="EMBL" id="MBD2871163.1"/>
    </source>
</evidence>
<organism evidence="2 3">
    <name type="scientific">Paenibacillus arenilitoris</name>
    <dbReference type="NCBI Taxonomy" id="2772299"/>
    <lineage>
        <taxon>Bacteria</taxon>
        <taxon>Bacillati</taxon>
        <taxon>Bacillota</taxon>
        <taxon>Bacilli</taxon>
        <taxon>Bacillales</taxon>
        <taxon>Paenibacillaceae</taxon>
        <taxon>Paenibacillus</taxon>
    </lineage>
</organism>
<proteinExistence type="predicted"/>
<evidence type="ECO:0000313" key="3">
    <source>
        <dbReference type="Proteomes" id="UP000632125"/>
    </source>
</evidence>
<protein>
    <submittedName>
        <fullName evidence="2">Serine hydrolase</fullName>
    </submittedName>
</protein>
<keyword evidence="3" id="KW-1185">Reference proteome</keyword>
<dbReference type="AlphaFoldDB" id="A0A927CQW4"/>
<dbReference type="SUPFAM" id="SSF56601">
    <property type="entry name" value="beta-lactamase/transpeptidase-like"/>
    <property type="match status" value="1"/>
</dbReference>